<evidence type="ECO:0000313" key="2">
    <source>
        <dbReference type="EMBL" id="QDO87372.1"/>
    </source>
</evidence>
<protein>
    <submittedName>
        <fullName evidence="2">Divalent-cation tolerance protein CutA</fullName>
    </submittedName>
</protein>
<name>A0A516G7B8_9MICO</name>
<dbReference type="KEGG" id="orz:FNH13_02680"/>
<evidence type="ECO:0000313" key="3">
    <source>
        <dbReference type="Proteomes" id="UP000315395"/>
    </source>
</evidence>
<dbReference type="Pfam" id="PF03091">
    <property type="entry name" value="CutA1"/>
    <property type="match status" value="1"/>
</dbReference>
<dbReference type="EMBL" id="CP041616">
    <property type="protein sequence ID" value="QDO87372.1"/>
    <property type="molecule type" value="Genomic_DNA"/>
</dbReference>
<comment type="similarity">
    <text evidence="1">Belongs to the CutA family.</text>
</comment>
<dbReference type="Proteomes" id="UP000315395">
    <property type="component" value="Chromosome"/>
</dbReference>
<organism evidence="2 3">
    <name type="scientific">Ornithinimicrobium ciconiae</name>
    <dbReference type="NCBI Taxonomy" id="2594265"/>
    <lineage>
        <taxon>Bacteria</taxon>
        <taxon>Bacillati</taxon>
        <taxon>Actinomycetota</taxon>
        <taxon>Actinomycetes</taxon>
        <taxon>Micrococcales</taxon>
        <taxon>Ornithinimicrobiaceae</taxon>
        <taxon>Ornithinimicrobium</taxon>
    </lineage>
</organism>
<dbReference type="GO" id="GO:0010038">
    <property type="term" value="P:response to metal ion"/>
    <property type="evidence" value="ECO:0007669"/>
    <property type="project" value="InterPro"/>
</dbReference>
<dbReference type="AlphaFoldDB" id="A0A516G7B8"/>
<accession>A0A516G7B8</accession>
<dbReference type="PANTHER" id="PTHR23419">
    <property type="entry name" value="DIVALENT CATION TOLERANCE CUTA-RELATED"/>
    <property type="match status" value="1"/>
</dbReference>
<dbReference type="Gene3D" id="3.30.70.120">
    <property type="match status" value="1"/>
</dbReference>
<reference evidence="2 3" key="1">
    <citation type="submission" date="2019-07" db="EMBL/GenBank/DDBJ databases">
        <title>complete genome sequencing of Ornithinimicrobium sp. H23M54.</title>
        <authorList>
            <person name="Bae J.-W."/>
            <person name="Lee S.-Y."/>
        </authorList>
    </citation>
    <scope>NUCLEOTIDE SEQUENCE [LARGE SCALE GENOMIC DNA]</scope>
    <source>
        <strain evidence="2 3">H23M54</strain>
    </source>
</reference>
<sequence>MSDLTPAQRVPGTSALIEIHISVPEADAAHALAGDIVGRKLAACVQCLGPMTSVYTWRGEVHQSIEWLLLVKTTEEMFQEVSDLVAARHRYDVPEVIAVPVTHALSAYGAWVRDAIFAPTEVSH</sequence>
<dbReference type="GO" id="GO:0005507">
    <property type="term" value="F:copper ion binding"/>
    <property type="evidence" value="ECO:0007669"/>
    <property type="project" value="TreeGrafter"/>
</dbReference>
<evidence type="ECO:0000256" key="1">
    <source>
        <dbReference type="ARBA" id="ARBA00010169"/>
    </source>
</evidence>
<dbReference type="InterPro" id="IPR011322">
    <property type="entry name" value="N-reg_PII-like_a/b"/>
</dbReference>
<dbReference type="InterPro" id="IPR004323">
    <property type="entry name" value="Ion_tolerance_CutA"/>
</dbReference>
<keyword evidence="3" id="KW-1185">Reference proteome</keyword>
<gene>
    <name evidence="2" type="ORF">FNH13_02680</name>
</gene>
<dbReference type="InterPro" id="IPR015867">
    <property type="entry name" value="N-reg_PII/ATP_PRibTrfase_C"/>
</dbReference>
<dbReference type="RefSeq" id="WP_143782030.1">
    <property type="nucleotide sequence ID" value="NZ_CP041616.1"/>
</dbReference>
<dbReference type="PANTHER" id="PTHR23419:SF8">
    <property type="entry name" value="FI09726P"/>
    <property type="match status" value="1"/>
</dbReference>
<dbReference type="OrthoDB" id="37622at2"/>
<proteinExistence type="inferred from homology"/>
<dbReference type="SUPFAM" id="SSF54913">
    <property type="entry name" value="GlnB-like"/>
    <property type="match status" value="1"/>
</dbReference>